<dbReference type="AlphaFoldDB" id="A0A8E2EIP3"/>
<organism evidence="2 3">
    <name type="scientific">Lepidopterella palustris CBS 459.81</name>
    <dbReference type="NCBI Taxonomy" id="1314670"/>
    <lineage>
        <taxon>Eukaryota</taxon>
        <taxon>Fungi</taxon>
        <taxon>Dikarya</taxon>
        <taxon>Ascomycota</taxon>
        <taxon>Pezizomycotina</taxon>
        <taxon>Dothideomycetes</taxon>
        <taxon>Pleosporomycetidae</taxon>
        <taxon>Mytilinidiales</taxon>
        <taxon>Argynnaceae</taxon>
        <taxon>Lepidopterella</taxon>
    </lineage>
</organism>
<feature type="region of interest" description="Disordered" evidence="1">
    <location>
        <begin position="1"/>
        <end position="154"/>
    </location>
</feature>
<name>A0A8E2EIP3_9PEZI</name>
<keyword evidence="3" id="KW-1185">Reference proteome</keyword>
<accession>A0A8E2EIP3</accession>
<protein>
    <submittedName>
        <fullName evidence="2">Uncharacterized protein</fullName>
    </submittedName>
</protein>
<reference evidence="2 3" key="1">
    <citation type="journal article" date="2016" name="Nat. Commun.">
        <title>Ectomycorrhizal ecology is imprinted in the genome of the dominant symbiotic fungus Cenococcum geophilum.</title>
        <authorList>
            <consortium name="DOE Joint Genome Institute"/>
            <person name="Peter M."/>
            <person name="Kohler A."/>
            <person name="Ohm R.A."/>
            <person name="Kuo A."/>
            <person name="Krutzmann J."/>
            <person name="Morin E."/>
            <person name="Arend M."/>
            <person name="Barry K.W."/>
            <person name="Binder M."/>
            <person name="Choi C."/>
            <person name="Clum A."/>
            <person name="Copeland A."/>
            <person name="Grisel N."/>
            <person name="Haridas S."/>
            <person name="Kipfer T."/>
            <person name="LaButti K."/>
            <person name="Lindquist E."/>
            <person name="Lipzen A."/>
            <person name="Maire R."/>
            <person name="Meier B."/>
            <person name="Mihaltcheva S."/>
            <person name="Molinier V."/>
            <person name="Murat C."/>
            <person name="Poggeler S."/>
            <person name="Quandt C.A."/>
            <person name="Sperisen C."/>
            <person name="Tritt A."/>
            <person name="Tisserant E."/>
            <person name="Crous P.W."/>
            <person name="Henrissat B."/>
            <person name="Nehls U."/>
            <person name="Egli S."/>
            <person name="Spatafora J.W."/>
            <person name="Grigoriev I.V."/>
            <person name="Martin F.M."/>
        </authorList>
    </citation>
    <scope>NUCLEOTIDE SEQUENCE [LARGE SCALE GENOMIC DNA]</scope>
    <source>
        <strain evidence="2 3">CBS 459.81</strain>
    </source>
</reference>
<feature type="compositionally biased region" description="Low complexity" evidence="1">
    <location>
        <begin position="50"/>
        <end position="59"/>
    </location>
</feature>
<feature type="compositionally biased region" description="Polar residues" evidence="1">
    <location>
        <begin position="1"/>
        <end position="10"/>
    </location>
</feature>
<sequence>MADTTGNNDFNWKARPSESQTQAYTESGEAVRHSDVQPNPQPTPDWPSGTKAKSTATSTESHHYHSSSTPSALNQHSYYLNKESPYSPTNSDYYTNYQYGQAGESQHHGGGPVGSLHAASVGAAAATRNHTGGQQRQGYTQEALQQESENVKPGTWYWSDEKRKHYYYSYDAQGQRNIQWQ</sequence>
<evidence type="ECO:0000313" key="2">
    <source>
        <dbReference type="EMBL" id="OCK84540.1"/>
    </source>
</evidence>
<gene>
    <name evidence="2" type="ORF">K432DRAFT_422500</name>
</gene>
<dbReference type="EMBL" id="KV744835">
    <property type="protein sequence ID" value="OCK84540.1"/>
    <property type="molecule type" value="Genomic_DNA"/>
</dbReference>
<evidence type="ECO:0000313" key="3">
    <source>
        <dbReference type="Proteomes" id="UP000250266"/>
    </source>
</evidence>
<feature type="compositionally biased region" description="Polar residues" evidence="1">
    <location>
        <begin position="72"/>
        <end position="99"/>
    </location>
</feature>
<evidence type="ECO:0000256" key="1">
    <source>
        <dbReference type="SAM" id="MobiDB-lite"/>
    </source>
</evidence>
<dbReference type="Proteomes" id="UP000250266">
    <property type="component" value="Unassembled WGS sequence"/>
</dbReference>
<feature type="compositionally biased region" description="Polar residues" evidence="1">
    <location>
        <begin position="128"/>
        <end position="148"/>
    </location>
</feature>
<proteinExistence type="predicted"/>